<organism evidence="2 3">
    <name type="scientific">Paenibacillus phytohabitans</name>
    <dbReference type="NCBI Taxonomy" id="2654978"/>
    <lineage>
        <taxon>Bacteria</taxon>
        <taxon>Bacillati</taxon>
        <taxon>Bacillota</taxon>
        <taxon>Bacilli</taxon>
        <taxon>Bacillales</taxon>
        <taxon>Paenibacillaceae</taxon>
        <taxon>Paenibacillus</taxon>
    </lineage>
</organism>
<dbReference type="CDD" id="cd04301">
    <property type="entry name" value="NAT_SF"/>
    <property type="match status" value="1"/>
</dbReference>
<sequence>MEVTLSKAVAEDAAVIHEMQTRAFLPLLEKYQDHDTNPANETVDSTVERINQAHADNYIIRYSGEAVGAIRVVRKENAVFRVGRIFIHPEYQGLGIAQRVFTLIEQIYSEAKVWELDTVMQEERNCYLYEKLGYRRTGETKEINDKLTLCFYEKTLI</sequence>
<dbReference type="RefSeq" id="WP_171715848.1">
    <property type="nucleotide sequence ID" value="NZ_WHOB01000015.1"/>
</dbReference>
<keyword evidence="3" id="KW-1185">Reference proteome</keyword>
<dbReference type="EMBL" id="WHOB01000015">
    <property type="protein sequence ID" value="NOU77560.1"/>
    <property type="molecule type" value="Genomic_DNA"/>
</dbReference>
<dbReference type="SUPFAM" id="SSF55729">
    <property type="entry name" value="Acyl-CoA N-acyltransferases (Nat)"/>
    <property type="match status" value="1"/>
</dbReference>
<accession>A0ABX1Y9E9</accession>
<evidence type="ECO:0000313" key="3">
    <source>
        <dbReference type="Proteomes" id="UP000596857"/>
    </source>
</evidence>
<dbReference type="InterPro" id="IPR000182">
    <property type="entry name" value="GNAT_dom"/>
</dbReference>
<proteinExistence type="predicted"/>
<feature type="domain" description="N-acetyltransferase" evidence="1">
    <location>
        <begin position="3"/>
        <end position="157"/>
    </location>
</feature>
<dbReference type="Gene3D" id="3.40.630.30">
    <property type="match status" value="1"/>
</dbReference>
<evidence type="ECO:0000313" key="2">
    <source>
        <dbReference type="EMBL" id="NOU77560.1"/>
    </source>
</evidence>
<evidence type="ECO:0000259" key="1">
    <source>
        <dbReference type="PROSITE" id="PS51186"/>
    </source>
</evidence>
<dbReference type="PROSITE" id="PS51186">
    <property type="entry name" value="GNAT"/>
    <property type="match status" value="1"/>
</dbReference>
<dbReference type="InterPro" id="IPR016181">
    <property type="entry name" value="Acyl_CoA_acyltransferase"/>
</dbReference>
<protein>
    <submittedName>
        <fullName evidence="2">GNAT family N-acetyltransferase</fullName>
    </submittedName>
</protein>
<gene>
    <name evidence="2" type="ORF">GC101_01575</name>
</gene>
<comment type="caution">
    <text evidence="2">The sequence shown here is derived from an EMBL/GenBank/DDBJ whole genome shotgun (WGS) entry which is preliminary data.</text>
</comment>
<dbReference type="Proteomes" id="UP000596857">
    <property type="component" value="Unassembled WGS sequence"/>
</dbReference>
<name>A0ABX1Y9E9_9BACL</name>
<dbReference type="Pfam" id="PF13673">
    <property type="entry name" value="Acetyltransf_10"/>
    <property type="match status" value="1"/>
</dbReference>
<reference evidence="2 3" key="1">
    <citation type="submission" date="2019-10" db="EMBL/GenBank/DDBJ databases">
        <title>Description of Paenibacillus terricola sp. nov.</title>
        <authorList>
            <person name="Carlier A."/>
            <person name="Qi S."/>
        </authorList>
    </citation>
    <scope>NUCLEOTIDE SEQUENCE [LARGE SCALE GENOMIC DNA]</scope>
    <source>
        <strain evidence="2 3">LMG 31459</strain>
    </source>
</reference>